<keyword evidence="16" id="KW-1185">Reference proteome</keyword>
<dbReference type="PANTHER" id="PTHR43386:SF2">
    <property type="entry name" value="OLIGOPEPTIDE TRANSPORT SYSTEM PERMEASE PROTEIN OPPC"/>
    <property type="match status" value="1"/>
</dbReference>
<proteinExistence type="inferred from homology"/>
<comment type="subcellular location">
    <subcellularLocation>
        <location evidence="1">Cell inner membrane</location>
        <topology evidence="1">Multi-pass membrane protein</topology>
    </subcellularLocation>
    <subcellularLocation>
        <location evidence="12">Cell membrane</location>
        <topology evidence="12">Multi-pass membrane protein</topology>
    </subcellularLocation>
</comment>
<feature type="region of interest" description="Disordered" evidence="13">
    <location>
        <begin position="6"/>
        <end position="27"/>
    </location>
</feature>
<keyword evidence="7" id="KW-0653">Protein transport</keyword>
<sequence length="316" mass="33638">MSLLEETNAAGGTPVATPAPGPATPDVIRSAKPLSRGRLIWRRLTQTSRFWAGAIAIAVILLWAILGPLLYPYDATGRDPLNMGLGPTQLHWFGTNNIGQDLYAQTLVGLQKSIVIGLIAGPLGTLIAAVVGSVAGYLGGVVDRVLVWCINLLLVLPSFILLVILSPLFKGLSWVFLTIFIAGFSWMIMAQVVRSQTRSLRDRDFVKAARYMGVPMPTILGRHIIPNIASLLIIDATLGVVASILAETGLSYFGFGIRAPDVSLGTLLAEGTSAAVTRPWLFVFPAGVLILTLFAVSLIGDALRDAVDPTSGVNRD</sequence>
<evidence type="ECO:0000313" key="15">
    <source>
        <dbReference type="EMBL" id="TFC00731.1"/>
    </source>
</evidence>
<evidence type="ECO:0000256" key="10">
    <source>
        <dbReference type="ARBA" id="ARBA00024202"/>
    </source>
</evidence>
<evidence type="ECO:0000256" key="13">
    <source>
        <dbReference type="SAM" id="MobiDB-lite"/>
    </source>
</evidence>
<feature type="transmembrane region" description="Helical" evidence="12">
    <location>
        <begin position="171"/>
        <end position="193"/>
    </location>
</feature>
<feature type="domain" description="ABC transmembrane type-1" evidence="14">
    <location>
        <begin position="110"/>
        <end position="300"/>
    </location>
</feature>
<dbReference type="GO" id="GO:0055085">
    <property type="term" value="P:transmembrane transport"/>
    <property type="evidence" value="ECO:0007669"/>
    <property type="project" value="InterPro"/>
</dbReference>
<evidence type="ECO:0000256" key="2">
    <source>
        <dbReference type="ARBA" id="ARBA00022448"/>
    </source>
</evidence>
<keyword evidence="2 12" id="KW-0813">Transport</keyword>
<evidence type="ECO:0000256" key="9">
    <source>
        <dbReference type="ARBA" id="ARBA00023136"/>
    </source>
</evidence>
<dbReference type="Gene3D" id="1.10.3720.10">
    <property type="entry name" value="MetI-like"/>
    <property type="match status" value="1"/>
</dbReference>
<name>A0A4R8W4D7_9MICO</name>
<feature type="transmembrane region" description="Helical" evidence="12">
    <location>
        <begin position="224"/>
        <end position="246"/>
    </location>
</feature>
<dbReference type="InterPro" id="IPR035906">
    <property type="entry name" value="MetI-like_sf"/>
</dbReference>
<keyword evidence="8 12" id="KW-1133">Transmembrane helix</keyword>
<feature type="transmembrane region" description="Helical" evidence="12">
    <location>
        <begin position="114"/>
        <end position="138"/>
    </location>
</feature>
<reference evidence="15 16" key="1">
    <citation type="submission" date="2019-03" db="EMBL/GenBank/DDBJ databases">
        <title>Genomics of glacier-inhabiting Cryobacterium strains.</title>
        <authorList>
            <person name="Liu Q."/>
            <person name="Xin Y.-H."/>
        </authorList>
    </citation>
    <scope>NUCLEOTIDE SEQUENCE [LARGE SCALE GENOMIC DNA]</scope>
    <source>
        <strain evidence="15 16">RHLT2-21</strain>
    </source>
</reference>
<evidence type="ECO:0000256" key="11">
    <source>
        <dbReference type="ARBA" id="ARBA00072251"/>
    </source>
</evidence>
<keyword evidence="4" id="KW-0997">Cell inner membrane</keyword>
<dbReference type="InterPro" id="IPR000515">
    <property type="entry name" value="MetI-like"/>
</dbReference>
<dbReference type="EMBL" id="SOFM01000045">
    <property type="protein sequence ID" value="TFC00731.1"/>
    <property type="molecule type" value="Genomic_DNA"/>
</dbReference>
<evidence type="ECO:0000256" key="4">
    <source>
        <dbReference type="ARBA" id="ARBA00022519"/>
    </source>
</evidence>
<evidence type="ECO:0000256" key="8">
    <source>
        <dbReference type="ARBA" id="ARBA00022989"/>
    </source>
</evidence>
<feature type="transmembrane region" description="Helical" evidence="12">
    <location>
        <begin position="280"/>
        <end position="299"/>
    </location>
</feature>
<evidence type="ECO:0000256" key="1">
    <source>
        <dbReference type="ARBA" id="ARBA00004429"/>
    </source>
</evidence>
<dbReference type="InterPro" id="IPR050366">
    <property type="entry name" value="BP-dependent_transpt_permease"/>
</dbReference>
<comment type="caution">
    <text evidence="15">The sequence shown here is derived from an EMBL/GenBank/DDBJ whole genome shotgun (WGS) entry which is preliminary data.</text>
</comment>
<keyword evidence="9 12" id="KW-0472">Membrane</keyword>
<keyword evidence="5 12" id="KW-0812">Transmembrane</keyword>
<evidence type="ECO:0000256" key="6">
    <source>
        <dbReference type="ARBA" id="ARBA00022856"/>
    </source>
</evidence>
<keyword evidence="6" id="KW-0571">Peptide transport</keyword>
<gene>
    <name evidence="15" type="ORF">E3O32_14850</name>
</gene>
<accession>A0A4R8W4D7</accession>
<dbReference type="InterPro" id="IPR025966">
    <property type="entry name" value="OppC_N"/>
</dbReference>
<feature type="transmembrane region" description="Helical" evidence="12">
    <location>
        <begin position="50"/>
        <end position="71"/>
    </location>
</feature>
<evidence type="ECO:0000256" key="5">
    <source>
        <dbReference type="ARBA" id="ARBA00022692"/>
    </source>
</evidence>
<evidence type="ECO:0000256" key="7">
    <source>
        <dbReference type="ARBA" id="ARBA00022927"/>
    </source>
</evidence>
<evidence type="ECO:0000259" key="14">
    <source>
        <dbReference type="PROSITE" id="PS50928"/>
    </source>
</evidence>
<dbReference type="GO" id="GO:0005886">
    <property type="term" value="C:plasma membrane"/>
    <property type="evidence" value="ECO:0007669"/>
    <property type="project" value="UniProtKB-SubCell"/>
</dbReference>
<dbReference type="Pfam" id="PF00528">
    <property type="entry name" value="BPD_transp_1"/>
    <property type="match status" value="1"/>
</dbReference>
<dbReference type="GO" id="GO:0015031">
    <property type="term" value="P:protein transport"/>
    <property type="evidence" value="ECO:0007669"/>
    <property type="project" value="UniProtKB-KW"/>
</dbReference>
<evidence type="ECO:0000256" key="3">
    <source>
        <dbReference type="ARBA" id="ARBA00022475"/>
    </source>
</evidence>
<dbReference type="AlphaFoldDB" id="A0A4R8W4D7"/>
<dbReference type="SUPFAM" id="SSF161098">
    <property type="entry name" value="MetI-like"/>
    <property type="match status" value="1"/>
</dbReference>
<dbReference type="PROSITE" id="PS50928">
    <property type="entry name" value="ABC_TM1"/>
    <property type="match status" value="1"/>
</dbReference>
<dbReference type="CDD" id="cd06261">
    <property type="entry name" value="TM_PBP2"/>
    <property type="match status" value="1"/>
</dbReference>
<evidence type="ECO:0000256" key="12">
    <source>
        <dbReference type="RuleBase" id="RU363032"/>
    </source>
</evidence>
<evidence type="ECO:0000313" key="16">
    <source>
        <dbReference type="Proteomes" id="UP000297643"/>
    </source>
</evidence>
<protein>
    <recommendedName>
        <fullName evidence="11">Oligopeptide transport system permease protein OppC</fullName>
    </recommendedName>
</protein>
<dbReference type="Proteomes" id="UP000297643">
    <property type="component" value="Unassembled WGS sequence"/>
</dbReference>
<feature type="transmembrane region" description="Helical" evidence="12">
    <location>
        <begin position="145"/>
        <end position="165"/>
    </location>
</feature>
<organism evidence="15 16">
    <name type="scientific">Cryobacterium mannosilyticum</name>
    <dbReference type="NCBI Taxonomy" id="1259190"/>
    <lineage>
        <taxon>Bacteria</taxon>
        <taxon>Bacillati</taxon>
        <taxon>Actinomycetota</taxon>
        <taxon>Actinomycetes</taxon>
        <taxon>Micrococcales</taxon>
        <taxon>Microbacteriaceae</taxon>
        <taxon>Cryobacterium</taxon>
    </lineage>
</organism>
<dbReference type="Pfam" id="PF12911">
    <property type="entry name" value="OppC_N"/>
    <property type="match status" value="1"/>
</dbReference>
<comment type="similarity">
    <text evidence="10">Belongs to the binding-protein-dependent transport system permease family. OppBC subfamily.</text>
</comment>
<dbReference type="PANTHER" id="PTHR43386">
    <property type="entry name" value="OLIGOPEPTIDE TRANSPORT SYSTEM PERMEASE PROTEIN APPC"/>
    <property type="match status" value="1"/>
</dbReference>
<dbReference type="GO" id="GO:0015833">
    <property type="term" value="P:peptide transport"/>
    <property type="evidence" value="ECO:0007669"/>
    <property type="project" value="UniProtKB-KW"/>
</dbReference>
<keyword evidence="3" id="KW-1003">Cell membrane</keyword>
<dbReference type="RefSeq" id="WP_134510608.1">
    <property type="nucleotide sequence ID" value="NZ_SOFM01000045.1"/>
</dbReference>